<proteinExistence type="predicted"/>
<reference evidence="1 2" key="1">
    <citation type="submission" date="2024-05" db="EMBL/GenBank/DDBJ databases">
        <title>Culex pipiens pipiens assembly and annotation.</title>
        <authorList>
            <person name="Alout H."/>
            <person name="Durand T."/>
        </authorList>
    </citation>
    <scope>NUCLEOTIDE SEQUENCE [LARGE SCALE GENOMIC DNA]</scope>
    <source>
        <strain evidence="1">HA-2024</strain>
        <tissue evidence="1">Whole body</tissue>
    </source>
</reference>
<evidence type="ECO:0000313" key="1">
    <source>
        <dbReference type="EMBL" id="KAL1376277.1"/>
    </source>
</evidence>
<gene>
    <name evidence="1" type="ORF">pipiens_016987</name>
</gene>
<dbReference type="EMBL" id="JBEHCU010011799">
    <property type="protein sequence ID" value="KAL1376277.1"/>
    <property type="molecule type" value="Genomic_DNA"/>
</dbReference>
<evidence type="ECO:0000313" key="2">
    <source>
        <dbReference type="Proteomes" id="UP001562425"/>
    </source>
</evidence>
<sequence>MFDPDWNPVNDGVAMEENDEVHQQFRTAKASISDTLRSFRKTREPLCWLCSFPRNFEDRSSTWCPCGTESVRQPQGVIGHLKSARWRGHHPAGSVGRECPLGLIQKEIWNTLALGSAFEECQHPAAPDAD</sequence>
<name>A0ABD1CJK9_CULPP</name>
<keyword evidence="2" id="KW-1185">Reference proteome</keyword>
<organism evidence="1 2">
    <name type="scientific">Culex pipiens pipiens</name>
    <name type="common">Northern house mosquito</name>
    <dbReference type="NCBI Taxonomy" id="38569"/>
    <lineage>
        <taxon>Eukaryota</taxon>
        <taxon>Metazoa</taxon>
        <taxon>Ecdysozoa</taxon>
        <taxon>Arthropoda</taxon>
        <taxon>Hexapoda</taxon>
        <taxon>Insecta</taxon>
        <taxon>Pterygota</taxon>
        <taxon>Neoptera</taxon>
        <taxon>Endopterygota</taxon>
        <taxon>Diptera</taxon>
        <taxon>Nematocera</taxon>
        <taxon>Culicoidea</taxon>
        <taxon>Culicidae</taxon>
        <taxon>Culicinae</taxon>
        <taxon>Culicini</taxon>
        <taxon>Culex</taxon>
        <taxon>Culex</taxon>
    </lineage>
</organism>
<accession>A0ABD1CJK9</accession>
<dbReference type="AlphaFoldDB" id="A0ABD1CJK9"/>
<protein>
    <submittedName>
        <fullName evidence="1">Uncharacterized protein</fullName>
    </submittedName>
</protein>
<comment type="caution">
    <text evidence="1">The sequence shown here is derived from an EMBL/GenBank/DDBJ whole genome shotgun (WGS) entry which is preliminary data.</text>
</comment>
<dbReference type="Proteomes" id="UP001562425">
    <property type="component" value="Unassembled WGS sequence"/>
</dbReference>